<feature type="transmembrane region" description="Helical" evidence="1">
    <location>
        <begin position="91"/>
        <end position="113"/>
    </location>
</feature>
<feature type="transmembrane region" description="Helical" evidence="1">
    <location>
        <begin position="138"/>
        <end position="158"/>
    </location>
</feature>
<gene>
    <name evidence="2" type="ORF">I5776_19205</name>
</gene>
<feature type="transmembrane region" description="Helical" evidence="1">
    <location>
        <begin position="6"/>
        <end position="22"/>
    </location>
</feature>
<dbReference type="EMBL" id="CP065425">
    <property type="protein sequence ID" value="QQZ09084.1"/>
    <property type="molecule type" value="Genomic_DNA"/>
</dbReference>
<dbReference type="RefSeq" id="WP_202778115.1">
    <property type="nucleotide sequence ID" value="NZ_CP065425.1"/>
</dbReference>
<keyword evidence="1" id="KW-1133">Transmembrane helix</keyword>
<keyword evidence="1" id="KW-0812">Transmembrane</keyword>
<evidence type="ECO:0000313" key="2">
    <source>
        <dbReference type="EMBL" id="QQZ09084.1"/>
    </source>
</evidence>
<sequence>MHIQPQFLYSILLIGFILYRRIKRSIGFQPLRKRRLIVRITLFSILLILLLFTSAIHPISYLYDLVGIGLGVILLLFAVKHSTFEQKNEILFYRTHIWIESLILFLFLSRFLYRMIEVYNLSKIQPQMDPQTFGKDPLTLAVFFILAVYYIGYYSFILRKSKSISRVF</sequence>
<accession>A0ABX7E019</accession>
<dbReference type="InterPro" id="IPR058247">
    <property type="entry name" value="DUF1453"/>
</dbReference>
<keyword evidence="3" id="KW-1185">Reference proteome</keyword>
<reference evidence="2 3" key="1">
    <citation type="submission" date="2020-11" db="EMBL/GenBank/DDBJ databases">
        <title>Taxonomic evaluation of the Bacillus sporothermodurans group of bacteria based on whole genome sequences.</title>
        <authorList>
            <person name="Fiedler G."/>
            <person name="Herbstmann A.-D."/>
            <person name="Doll E."/>
            <person name="Wenning M."/>
            <person name="Brinks E."/>
            <person name="Kabisch J."/>
            <person name="Breitenwieser F."/>
            <person name="Lappann M."/>
            <person name="Boehnlein C."/>
            <person name="Franz C."/>
        </authorList>
    </citation>
    <scope>NUCLEOTIDE SEQUENCE [LARGE SCALE GENOMIC DNA]</scope>
    <source>
        <strain evidence="2 3">JCM 19841</strain>
    </source>
</reference>
<feature type="transmembrane region" description="Helical" evidence="1">
    <location>
        <begin position="61"/>
        <end position="79"/>
    </location>
</feature>
<proteinExistence type="predicted"/>
<evidence type="ECO:0000313" key="3">
    <source>
        <dbReference type="Proteomes" id="UP000595691"/>
    </source>
</evidence>
<protein>
    <submittedName>
        <fullName evidence="2">Sporulation protein</fullName>
    </submittedName>
</protein>
<keyword evidence="1" id="KW-0472">Membrane</keyword>
<feature type="transmembrane region" description="Helical" evidence="1">
    <location>
        <begin position="36"/>
        <end position="55"/>
    </location>
</feature>
<name>A0ABX7E019_9BACI</name>
<organism evidence="2 3">
    <name type="scientific">Heyndrickxia vini</name>
    <dbReference type="NCBI Taxonomy" id="1476025"/>
    <lineage>
        <taxon>Bacteria</taxon>
        <taxon>Bacillati</taxon>
        <taxon>Bacillota</taxon>
        <taxon>Bacilli</taxon>
        <taxon>Bacillales</taxon>
        <taxon>Bacillaceae</taxon>
        <taxon>Heyndrickxia</taxon>
    </lineage>
</organism>
<dbReference type="Pfam" id="PF07301">
    <property type="entry name" value="DUF1453"/>
    <property type="match status" value="1"/>
</dbReference>
<dbReference type="Proteomes" id="UP000595691">
    <property type="component" value="Chromosome"/>
</dbReference>
<evidence type="ECO:0000256" key="1">
    <source>
        <dbReference type="SAM" id="Phobius"/>
    </source>
</evidence>